<name>A0ABD0M0Y6_9CAEN</name>
<evidence type="ECO:0000256" key="1">
    <source>
        <dbReference type="SAM" id="MobiDB-lite"/>
    </source>
</evidence>
<feature type="compositionally biased region" description="Basic and acidic residues" evidence="1">
    <location>
        <begin position="79"/>
        <end position="89"/>
    </location>
</feature>
<keyword evidence="3" id="KW-1185">Reference proteome</keyword>
<proteinExistence type="predicted"/>
<dbReference type="Proteomes" id="UP001519460">
    <property type="component" value="Unassembled WGS sequence"/>
</dbReference>
<dbReference type="AlphaFoldDB" id="A0ABD0M0Y6"/>
<organism evidence="2 3">
    <name type="scientific">Batillaria attramentaria</name>
    <dbReference type="NCBI Taxonomy" id="370345"/>
    <lineage>
        <taxon>Eukaryota</taxon>
        <taxon>Metazoa</taxon>
        <taxon>Spiralia</taxon>
        <taxon>Lophotrochozoa</taxon>
        <taxon>Mollusca</taxon>
        <taxon>Gastropoda</taxon>
        <taxon>Caenogastropoda</taxon>
        <taxon>Sorbeoconcha</taxon>
        <taxon>Cerithioidea</taxon>
        <taxon>Batillariidae</taxon>
        <taxon>Batillaria</taxon>
    </lineage>
</organism>
<feature type="non-terminal residue" evidence="2">
    <location>
        <position position="1"/>
    </location>
</feature>
<dbReference type="EMBL" id="JACVVK020000013">
    <property type="protein sequence ID" value="KAK7504969.1"/>
    <property type="molecule type" value="Genomic_DNA"/>
</dbReference>
<protein>
    <submittedName>
        <fullName evidence="2">Uncharacterized protein</fullName>
    </submittedName>
</protein>
<reference evidence="2 3" key="1">
    <citation type="journal article" date="2023" name="Sci. Data">
        <title>Genome assembly of the Korean intertidal mud-creeper Batillaria attramentaria.</title>
        <authorList>
            <person name="Patra A.K."/>
            <person name="Ho P.T."/>
            <person name="Jun S."/>
            <person name="Lee S.J."/>
            <person name="Kim Y."/>
            <person name="Won Y.J."/>
        </authorList>
    </citation>
    <scope>NUCLEOTIDE SEQUENCE [LARGE SCALE GENOMIC DNA]</scope>
    <source>
        <strain evidence="2">Wonlab-2016</strain>
    </source>
</reference>
<accession>A0ABD0M0Y6</accession>
<sequence>QTATSIPQQSNIQISDSDCSARLPCHEKARANHHSVRLDVSVARLTPAARTEPPKTPASAADSARDANQQRKQWQCTRQQDRRRDRETISSEGRQVRARRHQSGPWATTVAGGASVVSGTTPRAVAGKQ</sequence>
<feature type="non-terminal residue" evidence="2">
    <location>
        <position position="129"/>
    </location>
</feature>
<evidence type="ECO:0000313" key="2">
    <source>
        <dbReference type="EMBL" id="KAK7504969.1"/>
    </source>
</evidence>
<comment type="caution">
    <text evidence="2">The sequence shown here is derived from an EMBL/GenBank/DDBJ whole genome shotgun (WGS) entry which is preliminary data.</text>
</comment>
<feature type="region of interest" description="Disordered" evidence="1">
    <location>
        <begin position="43"/>
        <end position="129"/>
    </location>
</feature>
<gene>
    <name evidence="2" type="ORF">BaRGS_00003997</name>
</gene>
<evidence type="ECO:0000313" key="3">
    <source>
        <dbReference type="Proteomes" id="UP001519460"/>
    </source>
</evidence>